<dbReference type="Proteomes" id="UP000887540">
    <property type="component" value="Unplaced"/>
</dbReference>
<dbReference type="GO" id="GO:0008757">
    <property type="term" value="F:S-adenosylmethionine-dependent methyltransferase activity"/>
    <property type="evidence" value="ECO:0007669"/>
    <property type="project" value="TreeGrafter"/>
</dbReference>
<dbReference type="PANTHER" id="PTHR10509">
    <property type="entry name" value="O-METHYLTRANSFERASE-RELATED"/>
    <property type="match status" value="1"/>
</dbReference>
<comment type="similarity">
    <text evidence="4">Belongs to the class I-like SAM-binding methyltransferase superfamily. Cation-dependent O-methyltransferase family.</text>
</comment>
<dbReference type="Pfam" id="PF01596">
    <property type="entry name" value="Methyltransf_3"/>
    <property type="match status" value="1"/>
</dbReference>
<keyword evidence="3" id="KW-0949">S-adenosyl-L-methionine</keyword>
<reference evidence="6" key="1">
    <citation type="submission" date="2022-11" db="UniProtKB">
        <authorList>
            <consortium name="WormBaseParasite"/>
        </authorList>
    </citation>
    <scope>IDENTIFICATION</scope>
</reference>
<evidence type="ECO:0000256" key="2">
    <source>
        <dbReference type="ARBA" id="ARBA00022679"/>
    </source>
</evidence>
<evidence type="ECO:0000313" key="5">
    <source>
        <dbReference type="Proteomes" id="UP000887540"/>
    </source>
</evidence>
<evidence type="ECO:0000313" key="6">
    <source>
        <dbReference type="WBParaSite" id="ACRNAN_scaffold3701.g13618.t1"/>
    </source>
</evidence>
<keyword evidence="1" id="KW-0489">Methyltransferase</keyword>
<accession>A0A914DS73</accession>
<proteinExistence type="inferred from homology"/>
<dbReference type="AlphaFoldDB" id="A0A914DS73"/>
<dbReference type="WBParaSite" id="ACRNAN_scaffold3701.g13618.t1">
    <property type="protein sequence ID" value="ACRNAN_scaffold3701.g13618.t1"/>
    <property type="gene ID" value="ACRNAN_scaffold3701.g13618"/>
</dbReference>
<dbReference type="CDD" id="cd02440">
    <property type="entry name" value="AdoMet_MTases"/>
    <property type="match status" value="1"/>
</dbReference>
<sequence>MADLSWLHRLLEMVFGELYTDFLASSQSEKVEASTFQPTFEAALKPWIKNITSPRPTYKMPVTMPSLPYPHIFTTPKPNRKVFTPATTPPPAIVTATGQEETTTLSFLDRLTAAFTENEDLLFSSKSNFFSSKTVGAAESSKSCETCKPGKSCSAKLNSFETNDPVFRYAYEHGSGWNELLDYVMKETQAVQLPPPLAWKESATPEVVQLTMNLMSLYRPNRSLVIGVFTGLALIGVSSVTDPRGIVVGLEYPELVHYWEKIGIKHAQRAGIMNRIQIRSVEGIERSLQKLAAYEPNAFDFILLDDVKKSNYLDDYEHSVRLLRNGGLLIITDVSFKGPVYF</sequence>
<dbReference type="InterPro" id="IPR050362">
    <property type="entry name" value="Cation-dep_OMT"/>
</dbReference>
<evidence type="ECO:0000256" key="3">
    <source>
        <dbReference type="ARBA" id="ARBA00022691"/>
    </source>
</evidence>
<dbReference type="GO" id="GO:0032259">
    <property type="term" value="P:methylation"/>
    <property type="evidence" value="ECO:0007669"/>
    <property type="project" value="UniProtKB-KW"/>
</dbReference>
<keyword evidence="5" id="KW-1185">Reference proteome</keyword>
<name>A0A914DS73_9BILA</name>
<organism evidence="5 6">
    <name type="scientific">Acrobeloides nanus</name>
    <dbReference type="NCBI Taxonomy" id="290746"/>
    <lineage>
        <taxon>Eukaryota</taxon>
        <taxon>Metazoa</taxon>
        <taxon>Ecdysozoa</taxon>
        <taxon>Nematoda</taxon>
        <taxon>Chromadorea</taxon>
        <taxon>Rhabditida</taxon>
        <taxon>Tylenchina</taxon>
        <taxon>Cephalobomorpha</taxon>
        <taxon>Cephaloboidea</taxon>
        <taxon>Cephalobidae</taxon>
        <taxon>Acrobeloides</taxon>
    </lineage>
</organism>
<dbReference type="Gene3D" id="3.40.50.150">
    <property type="entry name" value="Vaccinia Virus protein VP39"/>
    <property type="match status" value="1"/>
</dbReference>
<evidence type="ECO:0000256" key="1">
    <source>
        <dbReference type="ARBA" id="ARBA00022603"/>
    </source>
</evidence>
<protein>
    <submittedName>
        <fullName evidence="6">Uncharacterized protein</fullName>
    </submittedName>
</protein>
<dbReference type="PANTHER" id="PTHR10509:SF33">
    <property type="entry name" value="CATECHOL-O-METHYLTRANSFERASE FAMILY"/>
    <property type="match status" value="1"/>
</dbReference>
<dbReference type="SUPFAM" id="SSF53335">
    <property type="entry name" value="S-adenosyl-L-methionine-dependent methyltransferases"/>
    <property type="match status" value="1"/>
</dbReference>
<evidence type="ECO:0000256" key="4">
    <source>
        <dbReference type="ARBA" id="ARBA00023453"/>
    </source>
</evidence>
<keyword evidence="2" id="KW-0808">Transferase</keyword>
<dbReference type="InterPro" id="IPR002935">
    <property type="entry name" value="SAM_O-MeTrfase"/>
</dbReference>
<dbReference type="GO" id="GO:0008171">
    <property type="term" value="F:O-methyltransferase activity"/>
    <property type="evidence" value="ECO:0007669"/>
    <property type="project" value="InterPro"/>
</dbReference>
<dbReference type="InterPro" id="IPR029063">
    <property type="entry name" value="SAM-dependent_MTases_sf"/>
</dbReference>